<proteinExistence type="predicted"/>
<dbReference type="STRING" id="1294273.roselon_03338"/>
<dbReference type="HOGENOM" id="CLU_3348160_0_0_5"/>
<dbReference type="AlphaFoldDB" id="W8S9D0"/>
<dbReference type="EMBL" id="CP004372">
    <property type="protein sequence ID" value="AHM05596.1"/>
    <property type="molecule type" value="Genomic_DNA"/>
</dbReference>
<organism evidence="1 2">
    <name type="scientific">Roseicyclus elongatus DSM 19469</name>
    <dbReference type="NCBI Taxonomy" id="1294273"/>
    <lineage>
        <taxon>Bacteria</taxon>
        <taxon>Pseudomonadati</taxon>
        <taxon>Pseudomonadota</taxon>
        <taxon>Alphaproteobacteria</taxon>
        <taxon>Rhodobacterales</taxon>
        <taxon>Roseobacteraceae</taxon>
        <taxon>Roseicyclus</taxon>
    </lineage>
</organism>
<gene>
    <name evidence="1" type="ORF">roselon_03338</name>
</gene>
<reference evidence="1 2" key="1">
    <citation type="submission" date="2013-03" db="EMBL/GenBank/DDBJ databases">
        <authorList>
            <person name="Fiebig A."/>
            <person name="Goeker M."/>
            <person name="Klenk H.-P.P."/>
        </authorList>
    </citation>
    <scope>NUCLEOTIDE SEQUENCE [LARGE SCALE GENOMIC DNA]</scope>
    <source>
        <strain evidence="2">DSM 19469</strain>
    </source>
</reference>
<accession>W8S9D0</accession>
<evidence type="ECO:0000313" key="2">
    <source>
        <dbReference type="Proteomes" id="UP000019593"/>
    </source>
</evidence>
<name>W8S9D0_9RHOB</name>
<keyword evidence="2" id="KW-1185">Reference proteome</keyword>
<evidence type="ECO:0000313" key="1">
    <source>
        <dbReference type="EMBL" id="AHM05596.1"/>
    </source>
</evidence>
<dbReference type="KEGG" id="red:roselon_03338"/>
<dbReference type="Proteomes" id="UP000019593">
    <property type="component" value="Chromosome"/>
</dbReference>
<protein>
    <submittedName>
        <fullName evidence="1">Uncharacterized protein</fullName>
    </submittedName>
</protein>
<sequence length="37" mass="4184">MNHRAQVEHGAERWRARAALSSSLRCHRPSGPDRALC</sequence>